<feature type="region of interest" description="Disordered" evidence="4">
    <location>
        <begin position="984"/>
        <end position="1011"/>
    </location>
</feature>
<evidence type="ECO:0000313" key="8">
    <source>
        <dbReference type="Proteomes" id="UP001146793"/>
    </source>
</evidence>
<evidence type="ECO:0000259" key="6">
    <source>
        <dbReference type="PROSITE" id="PS51783"/>
    </source>
</evidence>
<comment type="caution">
    <text evidence="7">The sequence shown here is derived from an EMBL/GenBank/DDBJ whole genome shotgun (WGS) entry which is preliminary data.</text>
</comment>
<dbReference type="PROSITE" id="PS50197">
    <property type="entry name" value="BEACH"/>
    <property type="match status" value="1"/>
</dbReference>
<dbReference type="InterPro" id="IPR011993">
    <property type="entry name" value="PH-like_dom_sf"/>
</dbReference>
<evidence type="ECO:0000313" key="7">
    <source>
        <dbReference type="EMBL" id="KAJ3447433.1"/>
    </source>
</evidence>
<dbReference type="Pfam" id="PF20426">
    <property type="entry name" value="NBCH_WD40"/>
    <property type="match status" value="1"/>
</dbReference>
<evidence type="ECO:0000256" key="4">
    <source>
        <dbReference type="SAM" id="MobiDB-lite"/>
    </source>
</evidence>
<dbReference type="SUPFAM" id="SSF50978">
    <property type="entry name" value="WD40 repeat-like"/>
    <property type="match status" value="1"/>
</dbReference>
<dbReference type="SUPFAM" id="SSF50729">
    <property type="entry name" value="PH domain-like"/>
    <property type="match status" value="1"/>
</dbReference>
<evidence type="ECO:0000256" key="2">
    <source>
        <dbReference type="ARBA" id="ARBA00022737"/>
    </source>
</evidence>
<evidence type="ECO:0000256" key="1">
    <source>
        <dbReference type="ARBA" id="ARBA00022574"/>
    </source>
</evidence>
<dbReference type="Gene3D" id="1.10.1540.10">
    <property type="entry name" value="BEACH domain"/>
    <property type="match status" value="1"/>
</dbReference>
<dbReference type="InterPro" id="IPR050865">
    <property type="entry name" value="BEACH_Domain"/>
</dbReference>
<dbReference type="InterPro" id="IPR036372">
    <property type="entry name" value="BEACH_dom_sf"/>
</dbReference>
<keyword evidence="1 3" id="KW-0853">WD repeat</keyword>
<dbReference type="InterPro" id="IPR023362">
    <property type="entry name" value="PH-BEACH_dom"/>
</dbReference>
<dbReference type="PROSITE" id="PS50294">
    <property type="entry name" value="WD_REPEATS_REGION"/>
    <property type="match status" value="1"/>
</dbReference>
<dbReference type="PANTHER" id="PTHR13743">
    <property type="entry name" value="BEIGE/BEACH-RELATED"/>
    <property type="match status" value="1"/>
</dbReference>
<feature type="domain" description="BEACH" evidence="5">
    <location>
        <begin position="698"/>
        <end position="991"/>
    </location>
</feature>
<dbReference type="PANTHER" id="PTHR13743:SF112">
    <property type="entry name" value="BEACH DOMAIN-CONTAINING PROTEIN"/>
    <property type="match status" value="1"/>
</dbReference>
<dbReference type="PROSITE" id="PS50082">
    <property type="entry name" value="WD_REPEATS_2"/>
    <property type="match status" value="1"/>
</dbReference>
<feature type="compositionally biased region" description="Low complexity" evidence="4">
    <location>
        <begin position="541"/>
        <end position="576"/>
    </location>
</feature>
<dbReference type="FunFam" id="1.10.1540.10:FF:000001">
    <property type="entry name" value="neurobeachin isoform X1"/>
    <property type="match status" value="1"/>
</dbReference>
<evidence type="ECO:0000259" key="5">
    <source>
        <dbReference type="PROSITE" id="PS50197"/>
    </source>
</evidence>
<keyword evidence="2" id="KW-0677">Repeat</keyword>
<dbReference type="SMART" id="SM00320">
    <property type="entry name" value="WD40"/>
    <property type="match status" value="2"/>
</dbReference>
<proteinExistence type="predicted"/>
<accession>A0AAV8A0X0</accession>
<sequence length="1366" mass="161078">MIFQLIAIHILNNILLRLLKKNNILQNNNQNFFEKENNNEIHDTSEKSLLSMKEFSKNILKLAKFLNRFIIFIDSHLTQIYSDLIINNSLPIFRIILNSLNLIQNKSRQAKQQGKKEIDFQYINIYLITNFLKMFHKFDLFQYGIKMIPGNKKKTIIYLLNLYFYLIFNQKLDFINFKFYLKKYFFILLNISKIKLLSENLDQTIFLNFYKLIKLYKKINNHLEKKINKLKSIQSLQEDKEIKGGETKGKYGEIDDKQIKNTKEEVNVHKKTEKEFELEKKIKNNEKKLKLLKNIIFELILKYYSNFNKLIKRGINDNVNKTNLLPKKKKQFETKFEEIFNSLIKKEKKWNSFIFKLKKIWKVSLNFSKQAWEQSSIKNNFIIDNKKNNMILDSNNKQEMISFQNWNQIELKFDKIWNNKLKKKMKNNQINHYLLRKLMNNLTAHINILKEDNNKFHYNYKLGNYEDNKRRKRRLKNKYYYFRKPNIININSQKNSNINENRLDLVFIKNDNLNSNLLDFKQTNNNFDKLNFGDNLNRINSNSSNGSGSGSGNSNSSNGSISSSGISNISSGNSNSRTRDSKFIEEFSCEMIKPMKVLKGKLIITTLRLEFLLKKQNFGYKNYWIWKLDNIKKILPRRYGLQQTAIEFFLKNGKSYFFHFKNSKNVKNSKNSKNSIRNNVLIQLFSLKKLFKIKLITTDPRKILKKSGVTKMWQKRAITNFEYLMKINTFAGRTYNDLAQYPIFPWVIKDYASESIDLNDPNVYRDLSKPIGALNLERFDEFKTKYLFCKNDPNQQTPAYFYGTHYSSIYFVLYYLIRLEPFTSLLIEHQGGKLDKSDRTFHSIQITWENCLNDTGDLKELIPEFYYLPEFLENLNHVNLGTKQNKEIVNNVKLPPWANNSTEEFVRIMNDALESDYVSEHLNEWIDLIFGYKQRGEEAVKANNVFYYLTYEQNINLDQIDDPIFRKSIKSQIQNFGQCPIQLFTQPHPKRNKKNQNDPDKDQNTNNSNLINSSSMIINNLNLQRNNQNNNNNLITFGKQISEKAIIFLSFMELSNHINLIGFSDQLLLIDQDKQLYFSKWITQQSNQKKNMEKGIPNFTLNIHSDKKSKKKKIKQKFSSKISNFNKCFAINKNCDLLFVCGFYKKFSSIYNIKNFKVIQILNKHIDITTCLALDDTNSYLLIGSRDTTVSVWKIKSEENSKINIHFSHLLVGQDDTITCLDVNVNSNLIVTGSKGKTLMLYNLFNYRYFKTIFFKSPIINVKIIPGIGKIVSFLKNKILLVHTINGKFLKKIQIDFKINCWLSTNDEKLLFLAGENGLVEIRLISDLSLIKRYQIKGNICSMTLSVNQKFLFLGLMNGKLLISQI</sequence>
<dbReference type="Gene3D" id="2.30.29.30">
    <property type="entry name" value="Pleckstrin-homology domain (PH domain)/Phosphotyrosine-binding domain (PTB)"/>
    <property type="match status" value="1"/>
</dbReference>
<dbReference type="Proteomes" id="UP001146793">
    <property type="component" value="Unassembled WGS sequence"/>
</dbReference>
<dbReference type="InterPro" id="IPR001680">
    <property type="entry name" value="WD40_rpt"/>
</dbReference>
<dbReference type="CDD" id="cd06071">
    <property type="entry name" value="Beach"/>
    <property type="match status" value="1"/>
</dbReference>
<dbReference type="InterPro" id="IPR000409">
    <property type="entry name" value="BEACH_dom"/>
</dbReference>
<protein>
    <submittedName>
        <fullName evidence="7">Beige/beach-related</fullName>
    </submittedName>
</protein>
<feature type="repeat" description="WD" evidence="3">
    <location>
        <begin position="1162"/>
        <end position="1203"/>
    </location>
</feature>
<dbReference type="InterPro" id="IPR015943">
    <property type="entry name" value="WD40/YVTN_repeat-like_dom_sf"/>
</dbReference>
<gene>
    <name evidence="7" type="ORF">M0812_07665</name>
</gene>
<dbReference type="Gene3D" id="2.130.10.10">
    <property type="entry name" value="YVTN repeat-like/Quinoprotein amine dehydrogenase"/>
    <property type="match status" value="1"/>
</dbReference>
<organism evidence="7 8">
    <name type="scientific">Anaeramoeba flamelloides</name>
    <dbReference type="NCBI Taxonomy" id="1746091"/>
    <lineage>
        <taxon>Eukaryota</taxon>
        <taxon>Metamonada</taxon>
        <taxon>Anaeramoebidae</taxon>
        <taxon>Anaeramoeba</taxon>
    </lineage>
</organism>
<evidence type="ECO:0000256" key="3">
    <source>
        <dbReference type="PROSITE-ProRule" id="PRU00221"/>
    </source>
</evidence>
<name>A0AAV8A0X0_9EUKA</name>
<dbReference type="InterPro" id="IPR036322">
    <property type="entry name" value="WD40_repeat_dom_sf"/>
</dbReference>
<dbReference type="EMBL" id="JANTQA010000016">
    <property type="protein sequence ID" value="KAJ3447433.1"/>
    <property type="molecule type" value="Genomic_DNA"/>
</dbReference>
<dbReference type="Pfam" id="PF14844">
    <property type="entry name" value="PH_BEACH"/>
    <property type="match status" value="1"/>
</dbReference>
<dbReference type="InterPro" id="IPR046851">
    <property type="entry name" value="NBCH_WD40"/>
</dbReference>
<dbReference type="SUPFAM" id="SSF81837">
    <property type="entry name" value="BEACH domain"/>
    <property type="match status" value="1"/>
</dbReference>
<dbReference type="PROSITE" id="PS51783">
    <property type="entry name" value="PH_BEACH"/>
    <property type="match status" value="1"/>
</dbReference>
<feature type="region of interest" description="Disordered" evidence="4">
    <location>
        <begin position="541"/>
        <end position="578"/>
    </location>
</feature>
<dbReference type="SMART" id="SM01026">
    <property type="entry name" value="Beach"/>
    <property type="match status" value="1"/>
</dbReference>
<dbReference type="Pfam" id="PF02138">
    <property type="entry name" value="Beach"/>
    <property type="match status" value="1"/>
</dbReference>
<feature type="domain" description="BEACH-type PH" evidence="6">
    <location>
        <begin position="578"/>
        <end position="675"/>
    </location>
</feature>
<reference evidence="7" key="1">
    <citation type="submission" date="2022-08" db="EMBL/GenBank/DDBJ databases">
        <title>Novel sulphate-reducing endosymbionts in the free-living metamonad Anaeramoeba.</title>
        <authorList>
            <person name="Jerlstrom-Hultqvist J."/>
            <person name="Cepicka I."/>
            <person name="Gallot-Lavallee L."/>
            <person name="Salas-Leiva D."/>
            <person name="Curtis B.A."/>
            <person name="Zahonova K."/>
            <person name="Pipaliya S."/>
            <person name="Dacks J."/>
            <person name="Roger A.J."/>
        </authorList>
    </citation>
    <scope>NUCLEOTIDE SEQUENCE</scope>
    <source>
        <strain evidence="7">Busselton2</strain>
    </source>
</reference>